<dbReference type="VEuPathDB" id="VectorBase:CQUJHB005668"/>
<feature type="domain" description="CHK kinase-like" evidence="1">
    <location>
        <begin position="131"/>
        <end position="319"/>
    </location>
</feature>
<evidence type="ECO:0000313" key="2">
    <source>
        <dbReference type="EMBL" id="EDS35011.1"/>
    </source>
</evidence>
<dbReference type="FunCoup" id="B0WUM6">
    <property type="interactions" value="13"/>
</dbReference>
<dbReference type="AlphaFoldDB" id="B0WUM6"/>
<reference evidence="3" key="2">
    <citation type="submission" date="2021-02" db="UniProtKB">
        <authorList>
            <consortium name="EnsemblMetazoa"/>
        </authorList>
    </citation>
    <scope>IDENTIFICATION</scope>
    <source>
        <strain evidence="3">JHB</strain>
    </source>
</reference>
<dbReference type="OrthoDB" id="8250698at2759"/>
<dbReference type="EnsemblMetazoa" id="CPIJ010325-RA">
    <property type="protein sequence ID" value="CPIJ010325-PA"/>
    <property type="gene ID" value="CPIJ010325"/>
</dbReference>
<accession>B0WUM6</accession>
<name>B0WUM6_CULQU</name>
<organism>
    <name type="scientific">Culex quinquefasciatus</name>
    <name type="common">Southern house mosquito</name>
    <name type="synonym">Culex pungens</name>
    <dbReference type="NCBI Taxonomy" id="7176"/>
    <lineage>
        <taxon>Eukaryota</taxon>
        <taxon>Metazoa</taxon>
        <taxon>Ecdysozoa</taxon>
        <taxon>Arthropoda</taxon>
        <taxon>Hexapoda</taxon>
        <taxon>Insecta</taxon>
        <taxon>Pterygota</taxon>
        <taxon>Neoptera</taxon>
        <taxon>Endopterygota</taxon>
        <taxon>Diptera</taxon>
        <taxon>Nematocera</taxon>
        <taxon>Culicoidea</taxon>
        <taxon>Culicidae</taxon>
        <taxon>Culicinae</taxon>
        <taxon>Culicini</taxon>
        <taxon>Culex</taxon>
        <taxon>Culex</taxon>
    </lineage>
</organism>
<dbReference type="Pfam" id="PF02958">
    <property type="entry name" value="EcKL"/>
    <property type="match status" value="1"/>
</dbReference>
<dbReference type="eggNOG" id="ENOG502RZD1">
    <property type="taxonomic scope" value="Eukaryota"/>
</dbReference>
<proteinExistence type="predicted"/>
<dbReference type="InterPro" id="IPR015897">
    <property type="entry name" value="CHK_kinase-like"/>
</dbReference>
<dbReference type="KEGG" id="cqu:CpipJ_CPIJ010325"/>
<dbReference type="STRING" id="7176.B0WUM6"/>
<reference evidence="2" key="1">
    <citation type="submission" date="2007-03" db="EMBL/GenBank/DDBJ databases">
        <title>Annotation of Culex pipiens quinquefasciatus.</title>
        <authorList>
            <consortium name="The Broad Institute Genome Sequencing Platform"/>
            <person name="Atkinson P.W."/>
            <person name="Hemingway J."/>
            <person name="Christensen B.M."/>
            <person name="Higgs S."/>
            <person name="Kodira C."/>
            <person name="Hannick L."/>
            <person name="Megy K."/>
            <person name="O'Leary S."/>
            <person name="Pearson M."/>
            <person name="Haas B.J."/>
            <person name="Mauceli E."/>
            <person name="Wortman J.R."/>
            <person name="Lee N.H."/>
            <person name="Guigo R."/>
            <person name="Stanke M."/>
            <person name="Alvarado L."/>
            <person name="Amedeo P."/>
            <person name="Antoine C.H."/>
            <person name="Arensburger P."/>
            <person name="Bidwell S.L."/>
            <person name="Crawford M."/>
            <person name="Camaro F."/>
            <person name="Devon K."/>
            <person name="Engels R."/>
            <person name="Hammond M."/>
            <person name="Howarth C."/>
            <person name="Koehrsen M."/>
            <person name="Lawson D."/>
            <person name="Montgomery P."/>
            <person name="Nene V."/>
            <person name="Nusbaum C."/>
            <person name="Puiu D."/>
            <person name="Romero-Severson J."/>
            <person name="Severson D.W."/>
            <person name="Shumway M."/>
            <person name="Sisk P."/>
            <person name="Stolte C."/>
            <person name="Zeng Q."/>
            <person name="Eisenstadt E."/>
            <person name="Fraser-Liggett C."/>
            <person name="Strausberg R."/>
            <person name="Galagan J."/>
            <person name="Birren B."/>
            <person name="Collins F.H."/>
        </authorList>
    </citation>
    <scope>NUCLEOTIDE SEQUENCE [LARGE SCALE GENOMIC DNA]</scope>
    <source>
        <strain evidence="2">JHB</strain>
    </source>
</reference>
<dbReference type="SUPFAM" id="SSF56112">
    <property type="entry name" value="Protein kinase-like (PK-like)"/>
    <property type="match status" value="1"/>
</dbReference>
<gene>
    <name evidence="3" type="primary">6043428</name>
    <name evidence="2" type="ORF">CpipJ_CPIJ010325</name>
</gene>
<dbReference type="Proteomes" id="UP000002320">
    <property type="component" value="Unassembled WGS sequence"/>
</dbReference>
<dbReference type="HOGENOM" id="CLU_010718_0_1_1"/>
<dbReference type="InParanoid" id="B0WUM6"/>
<protein>
    <recommendedName>
        <fullName evidence="1">CHK kinase-like domain-containing protein</fullName>
    </recommendedName>
</protein>
<dbReference type="VEuPathDB" id="VectorBase:CPIJ010325"/>
<dbReference type="PANTHER" id="PTHR11012:SF12">
    <property type="entry name" value="CHK KINASE-LIKE DOMAIN-CONTAINING PROTEIN-RELATED"/>
    <property type="match status" value="1"/>
</dbReference>
<evidence type="ECO:0000259" key="1">
    <source>
        <dbReference type="SMART" id="SM00587"/>
    </source>
</evidence>
<keyword evidence="4" id="KW-1185">Reference proteome</keyword>
<dbReference type="InterPro" id="IPR011009">
    <property type="entry name" value="Kinase-like_dom_sf"/>
</dbReference>
<dbReference type="OMA" id="HKKDMLG"/>
<dbReference type="InterPro" id="IPR004119">
    <property type="entry name" value="EcKL"/>
</dbReference>
<dbReference type="PANTHER" id="PTHR11012">
    <property type="entry name" value="PROTEIN KINASE-LIKE DOMAIN-CONTAINING"/>
    <property type="match status" value="1"/>
</dbReference>
<dbReference type="SMART" id="SM00587">
    <property type="entry name" value="CHK"/>
    <property type="match status" value="1"/>
</dbReference>
<dbReference type="EMBL" id="DS232107">
    <property type="protein sequence ID" value="EDS35011.1"/>
    <property type="molecule type" value="Genomic_DNA"/>
</dbReference>
<dbReference type="Gene3D" id="3.90.1200.10">
    <property type="match status" value="1"/>
</dbReference>
<evidence type="ECO:0000313" key="4">
    <source>
        <dbReference type="Proteomes" id="UP000002320"/>
    </source>
</evidence>
<sequence length="436" mass="50151">MAFNKDEMHAPTWMDQAFFEKVLKHSENDSTVTVGALKIVPGSKVGEHYASIIFRAAVSYRSRGKDLETSLIVKTIPAEEGMKKEFLKNGALFETETLMYNTVVPEMYRLLKAAGDDTELGPSSSDPHWVMVFSDLAVRGYTVKSGQMDLEESKMLYAKLARWHAASTYLADSLPVMKTLDKGLGNMDIKEFKPMWTSYIITLSEVCREWPGYESYGDRLEQISEAIFDKLKNVYTLDESTRYHVLNHGDLHAKNCMYHIVEGKTEDILLLDYQISMWGSPAVDLIYSMYNSVSYETRNSHRDELIKFYYDEFVATLNRFGYLKKIPTLVDLHVEITKCGHLETFLICTFLPFMMLTMEELMPQPPPNAEEGVEFDFADADKMKEMIRHCMTHPKCRPRFPLLLIETDYFIDFILLGEIGRRLFLDDDSALFHSCA</sequence>
<evidence type="ECO:0000313" key="3">
    <source>
        <dbReference type="EnsemblMetazoa" id="CPIJ010325-PA"/>
    </source>
</evidence>